<evidence type="ECO:0000313" key="1">
    <source>
        <dbReference type="EMBL" id="SVE33114.1"/>
    </source>
</evidence>
<feature type="non-terminal residue" evidence="1">
    <location>
        <position position="112"/>
    </location>
</feature>
<name>A0A383CLV2_9ZZZZ</name>
<organism evidence="1">
    <name type="scientific">marine metagenome</name>
    <dbReference type="NCBI Taxonomy" id="408172"/>
    <lineage>
        <taxon>unclassified sequences</taxon>
        <taxon>metagenomes</taxon>
        <taxon>ecological metagenomes</taxon>
    </lineage>
</organism>
<dbReference type="EMBL" id="UINC01209895">
    <property type="protein sequence ID" value="SVE33114.1"/>
    <property type="molecule type" value="Genomic_DNA"/>
</dbReference>
<reference evidence="1" key="1">
    <citation type="submission" date="2018-05" db="EMBL/GenBank/DDBJ databases">
        <authorList>
            <person name="Lanie J.A."/>
            <person name="Ng W.-L."/>
            <person name="Kazmierczak K.M."/>
            <person name="Andrzejewski T.M."/>
            <person name="Davidsen T.M."/>
            <person name="Wayne K.J."/>
            <person name="Tettelin H."/>
            <person name="Glass J.I."/>
            <person name="Rusch D."/>
            <person name="Podicherti R."/>
            <person name="Tsui H.-C.T."/>
            <person name="Winkler M.E."/>
        </authorList>
    </citation>
    <scope>NUCLEOTIDE SEQUENCE</scope>
</reference>
<sequence length="112" mass="12603">MQILGIFLLALLGQDATANADGYFRFPKGTTWTFDKQEEGDKGSVILVVEEQTEKQTVIDSKESKGAEDEETKDEILLWYVENGLLRWAQKGEGETEPMFTIWKIGAKKGDT</sequence>
<gene>
    <name evidence="1" type="ORF">METZ01_LOCUS485968</name>
</gene>
<accession>A0A383CLV2</accession>
<proteinExistence type="predicted"/>
<dbReference type="AlphaFoldDB" id="A0A383CLV2"/>
<protein>
    <submittedName>
        <fullName evidence="1">Uncharacterized protein</fullName>
    </submittedName>
</protein>